<dbReference type="PANTHER" id="PTHR45691">
    <property type="entry name" value="PROTEIN DIAPHANOUS"/>
    <property type="match status" value="1"/>
</dbReference>
<feature type="region of interest" description="Disordered" evidence="1">
    <location>
        <begin position="268"/>
        <end position="349"/>
    </location>
</feature>
<feature type="compositionally biased region" description="Polar residues" evidence="1">
    <location>
        <begin position="370"/>
        <end position="384"/>
    </location>
</feature>
<gene>
    <name evidence="2" type="ORF">ACHAWO_012090</name>
</gene>
<dbReference type="InterPro" id="IPR051412">
    <property type="entry name" value="Formin_Homology_Diaphanous_sf"/>
</dbReference>
<feature type="compositionally biased region" description="Polar residues" evidence="1">
    <location>
        <begin position="340"/>
        <end position="349"/>
    </location>
</feature>
<feature type="compositionally biased region" description="Basic residues" evidence="1">
    <location>
        <begin position="424"/>
        <end position="440"/>
    </location>
</feature>
<evidence type="ECO:0000313" key="2">
    <source>
        <dbReference type="EMBL" id="KAL3798731.1"/>
    </source>
</evidence>
<feature type="region of interest" description="Disordered" evidence="1">
    <location>
        <begin position="486"/>
        <end position="562"/>
    </location>
</feature>
<evidence type="ECO:0000313" key="3">
    <source>
        <dbReference type="Proteomes" id="UP001530400"/>
    </source>
</evidence>
<feature type="compositionally biased region" description="Pro residues" evidence="1">
    <location>
        <begin position="229"/>
        <end position="246"/>
    </location>
</feature>
<sequence>MSQKSQWKPPPPPPKRNIPPPPSPSPGSIKQTLQVVDQSILHAFPPPPRSTRVRSPPENSFAEAISKAEATLKHHEMRSRRQFDDESVATEQNGDVHDLLEMAKRLENSSVVSAAETEDMQRSLDLELEGITYFNGGVPQEWNESPSQRERETIRNLYGDDVTAISKPREYSDGYSNEVSYSQQQQFSYGKARSYGSSLSPQMHPKQNMTKQSFLRSASDGMGSNLHKVPPPPPPGRKNGYIPPPLLKADSKKRDNSYANMINMAERMSSNKSLAEPSILEGDTDKQYWKNVRGKPKNTTQMKGRGRSSKRSAHDSQEYIGESDVGGDSRCGANRHQRIQYENSRQMNDSYHSMQASLDAYDSCGEQSGAEASQTSRYSRISNASKDRRLIASRRRKLEHEKRKKERIQQQKKKDFNNSIHSLDRHHSKCKSRSSSRSGKRISNSTTKKKSGILALLQGKKDRHSNSGSTFDHNLSIQSMFDSMSVGSIRSRNSRKSARSASSRKTADSRHSKKSTRSTRSFKSDKRSYKSQTLLVPTFARGDERSSGRKSNPNFSAAHSTNSASSSIPILSAAADMFTQQSLPGNLTYDEAMSCSSSISFYDDDSDYDSGDSSVIPRMASVAEAVEHLNSQNKIEKFVSKVKHFL</sequence>
<reference evidence="2 3" key="1">
    <citation type="submission" date="2024-10" db="EMBL/GenBank/DDBJ databases">
        <title>Updated reference genomes for cyclostephanoid diatoms.</title>
        <authorList>
            <person name="Roberts W.R."/>
            <person name="Alverson A.J."/>
        </authorList>
    </citation>
    <scope>NUCLEOTIDE SEQUENCE [LARGE SCALE GENOMIC DNA]</scope>
    <source>
        <strain evidence="2 3">AJA010-31</strain>
    </source>
</reference>
<feature type="region of interest" description="Disordered" evidence="1">
    <location>
        <begin position="365"/>
        <end position="452"/>
    </location>
</feature>
<name>A0ABD3QG37_9STRA</name>
<organism evidence="2 3">
    <name type="scientific">Cyclotella atomus</name>
    <dbReference type="NCBI Taxonomy" id="382360"/>
    <lineage>
        <taxon>Eukaryota</taxon>
        <taxon>Sar</taxon>
        <taxon>Stramenopiles</taxon>
        <taxon>Ochrophyta</taxon>
        <taxon>Bacillariophyta</taxon>
        <taxon>Coscinodiscophyceae</taxon>
        <taxon>Thalassiosirophycidae</taxon>
        <taxon>Stephanodiscales</taxon>
        <taxon>Stephanodiscaceae</taxon>
        <taxon>Cyclotella</taxon>
    </lineage>
</organism>
<dbReference type="PANTHER" id="PTHR45691:SF6">
    <property type="entry name" value="PROTEIN DIAPHANOUS"/>
    <property type="match status" value="1"/>
</dbReference>
<feature type="compositionally biased region" description="Basic residues" evidence="1">
    <location>
        <begin position="391"/>
        <end position="406"/>
    </location>
</feature>
<feature type="region of interest" description="Disordered" evidence="1">
    <location>
        <begin position="192"/>
        <end position="255"/>
    </location>
</feature>
<feature type="compositionally biased region" description="Basic and acidic residues" evidence="1">
    <location>
        <begin position="70"/>
        <end position="84"/>
    </location>
</feature>
<protein>
    <submittedName>
        <fullName evidence="2">Uncharacterized protein</fullName>
    </submittedName>
</protein>
<dbReference type="EMBL" id="JALLPJ020000207">
    <property type="protein sequence ID" value="KAL3798731.1"/>
    <property type="molecule type" value="Genomic_DNA"/>
</dbReference>
<proteinExistence type="predicted"/>
<accession>A0ABD3QG37</accession>
<feature type="compositionally biased region" description="Pro residues" evidence="1">
    <location>
        <begin position="8"/>
        <end position="25"/>
    </location>
</feature>
<keyword evidence="3" id="KW-1185">Reference proteome</keyword>
<dbReference type="AlphaFoldDB" id="A0ABD3QG37"/>
<evidence type="ECO:0000256" key="1">
    <source>
        <dbReference type="SAM" id="MobiDB-lite"/>
    </source>
</evidence>
<feature type="region of interest" description="Disordered" evidence="1">
    <location>
        <begin position="1"/>
        <end position="94"/>
    </location>
</feature>
<feature type="compositionally biased region" description="Polar residues" evidence="1">
    <location>
        <begin position="195"/>
        <end position="216"/>
    </location>
</feature>
<dbReference type="Proteomes" id="UP001530400">
    <property type="component" value="Unassembled WGS sequence"/>
</dbReference>
<feature type="compositionally biased region" description="Basic and acidic residues" evidence="1">
    <location>
        <begin position="407"/>
        <end position="416"/>
    </location>
</feature>
<comment type="caution">
    <text evidence="2">The sequence shown here is derived from an EMBL/GenBank/DDBJ whole genome shotgun (WGS) entry which is preliminary data.</text>
</comment>